<organism evidence="2 3">
    <name type="scientific">Litoribrevibacter euphylliae</name>
    <dbReference type="NCBI Taxonomy" id="1834034"/>
    <lineage>
        <taxon>Bacteria</taxon>
        <taxon>Pseudomonadati</taxon>
        <taxon>Pseudomonadota</taxon>
        <taxon>Gammaproteobacteria</taxon>
        <taxon>Oceanospirillales</taxon>
        <taxon>Oceanospirillaceae</taxon>
        <taxon>Litoribrevibacter</taxon>
    </lineage>
</organism>
<gene>
    <name evidence="2" type="ORF">ACFOEK_03840</name>
</gene>
<dbReference type="InterPro" id="IPR007024">
    <property type="entry name" value="BLUF_domain"/>
</dbReference>
<evidence type="ECO:0000313" key="2">
    <source>
        <dbReference type="EMBL" id="MFC3150146.1"/>
    </source>
</evidence>
<dbReference type="InterPro" id="IPR036046">
    <property type="entry name" value="Acylphosphatase-like_dom_sf"/>
</dbReference>
<accession>A0ABV7HF25</accession>
<protein>
    <submittedName>
        <fullName evidence="2">BLUF domain-containing protein</fullName>
    </submittedName>
</protein>
<comment type="caution">
    <text evidence="2">The sequence shown here is derived from an EMBL/GenBank/DDBJ whole genome shotgun (WGS) entry which is preliminary data.</text>
</comment>
<dbReference type="Pfam" id="PF04940">
    <property type="entry name" value="BLUF"/>
    <property type="match status" value="1"/>
</dbReference>
<dbReference type="RefSeq" id="WP_386716410.1">
    <property type="nucleotide sequence ID" value="NZ_JBHRSZ010000002.1"/>
</dbReference>
<dbReference type="SUPFAM" id="SSF54975">
    <property type="entry name" value="Acylphosphatase/BLUF domain-like"/>
    <property type="match status" value="1"/>
</dbReference>
<dbReference type="EMBL" id="JBHRSZ010000002">
    <property type="protein sequence ID" value="MFC3150146.1"/>
    <property type="molecule type" value="Genomic_DNA"/>
</dbReference>
<evidence type="ECO:0000313" key="3">
    <source>
        <dbReference type="Proteomes" id="UP001595476"/>
    </source>
</evidence>
<sequence length="151" mass="17141">MTEDVSDENLVHLIYSSASSAGMSNDELMILLEKARQRNESLGVTGMLLHDEGSFFQVLEGDAKVVGELFKAIAQDNRHDRIVKLIYEPIEERSFSEWSMGYSGISRNELKALDGMNDFFHSRKCFTTLTEGRAKTLLKAFEEGRWRASLE</sequence>
<evidence type="ECO:0000259" key="1">
    <source>
        <dbReference type="PROSITE" id="PS50925"/>
    </source>
</evidence>
<dbReference type="Gene3D" id="3.30.70.100">
    <property type="match status" value="1"/>
</dbReference>
<dbReference type="Proteomes" id="UP001595476">
    <property type="component" value="Unassembled WGS sequence"/>
</dbReference>
<dbReference type="SMART" id="SM01034">
    <property type="entry name" value="BLUF"/>
    <property type="match status" value="1"/>
</dbReference>
<dbReference type="PROSITE" id="PS50925">
    <property type="entry name" value="BLUF"/>
    <property type="match status" value="1"/>
</dbReference>
<keyword evidence="3" id="KW-1185">Reference proteome</keyword>
<feature type="domain" description="BLUF" evidence="1">
    <location>
        <begin position="10"/>
        <end position="101"/>
    </location>
</feature>
<proteinExistence type="predicted"/>
<reference evidence="3" key="1">
    <citation type="journal article" date="2019" name="Int. J. Syst. Evol. Microbiol.">
        <title>The Global Catalogue of Microorganisms (GCM) 10K type strain sequencing project: providing services to taxonomists for standard genome sequencing and annotation.</title>
        <authorList>
            <consortium name="The Broad Institute Genomics Platform"/>
            <consortium name="The Broad Institute Genome Sequencing Center for Infectious Disease"/>
            <person name="Wu L."/>
            <person name="Ma J."/>
        </authorList>
    </citation>
    <scope>NUCLEOTIDE SEQUENCE [LARGE SCALE GENOMIC DNA]</scope>
    <source>
        <strain evidence="3">KCTC 52438</strain>
    </source>
</reference>
<name>A0ABV7HF25_9GAMM</name>